<name>A0ABT7UPW3_9FIRM</name>
<evidence type="ECO:0000313" key="2">
    <source>
        <dbReference type="Proteomes" id="UP001529380"/>
    </source>
</evidence>
<dbReference type="RefSeq" id="WP_289599156.1">
    <property type="nucleotide sequence ID" value="NZ_JAUDCL010000003.1"/>
</dbReference>
<keyword evidence="2" id="KW-1185">Reference proteome</keyword>
<organism evidence="1 2">
    <name type="scientific">Allofournierella massiliensis</name>
    <dbReference type="NCBI Taxonomy" id="1650663"/>
    <lineage>
        <taxon>Bacteria</taxon>
        <taxon>Bacillati</taxon>
        <taxon>Bacillota</taxon>
        <taxon>Clostridia</taxon>
        <taxon>Eubacteriales</taxon>
        <taxon>Oscillospiraceae</taxon>
        <taxon>Allofournierella</taxon>
    </lineage>
</organism>
<gene>
    <name evidence="1" type="ORF">QUW08_03085</name>
</gene>
<proteinExistence type="predicted"/>
<sequence>MILRYPGAKFAHAGVTYSIGGTVMATGVSLYEGLLGTIVEIRDGKDRETENDTPDIYCSFETPVIPAEVEKLEKAFSAFHKEPKTLQDIPLQHVVMAPEMIRVLQDRSEPPRQTNIWVVLEDWANNGEFGSSLKLFSAYEEARYTMIDMLRNELDCGLIMGIQSESRFSVMSDDNYYEAWIEGEYVLTHYRVSLEKVPLQLSDSFLLKLAESEGK</sequence>
<accession>A0ABT7UPW3</accession>
<reference evidence="1 2" key="1">
    <citation type="submission" date="2023-06" db="EMBL/GenBank/DDBJ databases">
        <title>Identification and characterization of horizontal gene transfer across gut microbiota members of farm animals based on homology search.</title>
        <authorList>
            <person name="Schwarzerova J."/>
            <person name="Nykrynova M."/>
            <person name="Jureckova K."/>
            <person name="Cejkova D."/>
            <person name="Rychlik I."/>
        </authorList>
    </citation>
    <scope>NUCLEOTIDE SEQUENCE [LARGE SCALE GENOMIC DNA]</scope>
    <source>
        <strain evidence="1 2">ET340</strain>
    </source>
</reference>
<evidence type="ECO:0000313" key="1">
    <source>
        <dbReference type="EMBL" id="MDM8200285.1"/>
    </source>
</evidence>
<dbReference type="Proteomes" id="UP001529380">
    <property type="component" value="Unassembled WGS sequence"/>
</dbReference>
<protein>
    <submittedName>
        <fullName evidence="1">Uncharacterized protein</fullName>
    </submittedName>
</protein>
<dbReference type="EMBL" id="JAUDCL010000003">
    <property type="protein sequence ID" value="MDM8200285.1"/>
    <property type="molecule type" value="Genomic_DNA"/>
</dbReference>
<comment type="caution">
    <text evidence="1">The sequence shown here is derived from an EMBL/GenBank/DDBJ whole genome shotgun (WGS) entry which is preliminary data.</text>
</comment>